<dbReference type="InterPro" id="IPR016187">
    <property type="entry name" value="CTDL_fold"/>
</dbReference>
<feature type="signal peptide" evidence="1">
    <location>
        <begin position="1"/>
        <end position="19"/>
    </location>
</feature>
<feature type="domain" description="Sulfatase-modifying factor enzyme-like" evidence="2">
    <location>
        <begin position="126"/>
        <end position="323"/>
    </location>
</feature>
<gene>
    <name evidence="3" type="ORF">DIC66_21615</name>
</gene>
<evidence type="ECO:0000313" key="4">
    <source>
        <dbReference type="Proteomes" id="UP000260665"/>
    </source>
</evidence>
<feature type="chain" id="PRO_5017814422" description="Sulfatase-modifying factor enzyme-like domain-containing protein" evidence="1">
    <location>
        <begin position="20"/>
        <end position="330"/>
    </location>
</feature>
<accession>A0A3E1R6G4</accession>
<dbReference type="InterPro" id="IPR005532">
    <property type="entry name" value="SUMF_dom"/>
</dbReference>
<evidence type="ECO:0000259" key="2">
    <source>
        <dbReference type="Pfam" id="PF03781"/>
    </source>
</evidence>
<keyword evidence="4" id="KW-1185">Reference proteome</keyword>
<dbReference type="Gene3D" id="3.90.1580.10">
    <property type="entry name" value="paralog of FGE (formylglycine-generating enzyme)"/>
    <property type="match status" value="1"/>
</dbReference>
<dbReference type="RefSeq" id="WP_117180263.1">
    <property type="nucleotide sequence ID" value="NZ_QFZK01000030.1"/>
</dbReference>
<dbReference type="OrthoDB" id="9804878at2"/>
<dbReference type="Pfam" id="PF03781">
    <property type="entry name" value="FGE-sulfatase"/>
    <property type="match status" value="1"/>
</dbReference>
<sequence>MLRSLLWIFLPAICLPSHAGSLIEQNELLLQSLQREQGLSDGQTQRIREIFRKSGFIGQGNPSISVHPMTPQQCRDERAGSMQPNVGFSRICGRPFMAPLYDPKTQTPDQASACIDQFEFPDIPCEYPVVWVRAKEAAEICEVMGKRLCDAHEWEGACDGRLLPPDYRFDLARGRAPAEAQSLMRFAHNKAFSENKRWSYGPTYKTGVCGTASHKTADCPGGGWSACGSNTYPTGAFPQCHSNLGVYDLNGNAAEHMNLPLDPSQMSSRGSQSLGYTEMKGSWFVFDSIRAHEDWCRWRAPYWHGGRVMAPNSHANYHLGFRCCNSLAPH</sequence>
<dbReference type="EMBL" id="QFZK01000030">
    <property type="protein sequence ID" value="RFO94813.1"/>
    <property type="molecule type" value="Genomic_DNA"/>
</dbReference>
<dbReference type="Proteomes" id="UP000260665">
    <property type="component" value="Unassembled WGS sequence"/>
</dbReference>
<reference evidence="3 4" key="1">
    <citation type="submission" date="2018-05" db="EMBL/GenBank/DDBJ databases">
        <title>Rhodoferax soyangensis sp.nov., isolated from an oligotrophic freshwater lake.</title>
        <authorList>
            <person name="Park M."/>
        </authorList>
    </citation>
    <scope>NUCLEOTIDE SEQUENCE [LARGE SCALE GENOMIC DNA]</scope>
    <source>
        <strain evidence="3 4">IMCC26218</strain>
    </source>
</reference>
<proteinExistence type="predicted"/>
<dbReference type="InterPro" id="IPR042095">
    <property type="entry name" value="SUMF_sf"/>
</dbReference>
<dbReference type="SUPFAM" id="SSF56436">
    <property type="entry name" value="C-type lectin-like"/>
    <property type="match status" value="1"/>
</dbReference>
<keyword evidence="1" id="KW-0732">Signal</keyword>
<protein>
    <recommendedName>
        <fullName evidence="2">Sulfatase-modifying factor enzyme-like domain-containing protein</fullName>
    </recommendedName>
</protein>
<name>A0A3E1R6G4_9BURK</name>
<evidence type="ECO:0000256" key="1">
    <source>
        <dbReference type="SAM" id="SignalP"/>
    </source>
</evidence>
<dbReference type="AlphaFoldDB" id="A0A3E1R6G4"/>
<organism evidence="3 4">
    <name type="scientific">Rhodoferax lacus</name>
    <dbReference type="NCBI Taxonomy" id="2184758"/>
    <lineage>
        <taxon>Bacteria</taxon>
        <taxon>Pseudomonadati</taxon>
        <taxon>Pseudomonadota</taxon>
        <taxon>Betaproteobacteria</taxon>
        <taxon>Burkholderiales</taxon>
        <taxon>Comamonadaceae</taxon>
        <taxon>Rhodoferax</taxon>
    </lineage>
</organism>
<evidence type="ECO:0000313" key="3">
    <source>
        <dbReference type="EMBL" id="RFO94813.1"/>
    </source>
</evidence>
<comment type="caution">
    <text evidence="3">The sequence shown here is derived from an EMBL/GenBank/DDBJ whole genome shotgun (WGS) entry which is preliminary data.</text>
</comment>